<dbReference type="InterPro" id="IPR001073">
    <property type="entry name" value="C1q_dom"/>
</dbReference>
<evidence type="ECO:0000256" key="6">
    <source>
        <dbReference type="SAM" id="MobiDB-lite"/>
    </source>
</evidence>
<dbReference type="Gene3D" id="2.60.120.40">
    <property type="match status" value="1"/>
</dbReference>
<protein>
    <recommendedName>
        <fullName evidence="8">C1q domain-containing protein</fullName>
    </recommendedName>
</protein>
<evidence type="ECO:0000259" key="8">
    <source>
        <dbReference type="PROSITE" id="PS50871"/>
    </source>
</evidence>
<feature type="compositionally biased region" description="Basic and acidic residues" evidence="6">
    <location>
        <begin position="67"/>
        <end position="76"/>
    </location>
</feature>
<evidence type="ECO:0000313" key="9">
    <source>
        <dbReference type="EMBL" id="KAJ3600520.1"/>
    </source>
</evidence>
<proteinExistence type="predicted"/>
<dbReference type="PANTHER" id="PTHR15427">
    <property type="entry name" value="EMILIN ELASTIN MICROFIBRIL INTERFACE-LOCATED PROTEIN ELASTIN MICROFIBRIL INTERFACER"/>
    <property type="match status" value="1"/>
</dbReference>
<comment type="subcellular location">
    <subcellularLocation>
        <location evidence="1">Secreted</location>
        <location evidence="1">Extracellular space</location>
        <location evidence="1">Extracellular matrix</location>
    </subcellularLocation>
</comment>
<accession>A0A9Q0IJQ8</accession>
<dbReference type="SUPFAM" id="SSF49842">
    <property type="entry name" value="TNF-like"/>
    <property type="match status" value="1"/>
</dbReference>
<keyword evidence="10" id="KW-1185">Reference proteome</keyword>
<organism evidence="9 10">
    <name type="scientific">Muraenolepis orangiensis</name>
    <name type="common">Patagonian moray cod</name>
    <dbReference type="NCBI Taxonomy" id="630683"/>
    <lineage>
        <taxon>Eukaryota</taxon>
        <taxon>Metazoa</taxon>
        <taxon>Chordata</taxon>
        <taxon>Craniata</taxon>
        <taxon>Vertebrata</taxon>
        <taxon>Euteleostomi</taxon>
        <taxon>Actinopterygii</taxon>
        <taxon>Neopterygii</taxon>
        <taxon>Teleostei</taxon>
        <taxon>Neoteleostei</taxon>
        <taxon>Acanthomorphata</taxon>
        <taxon>Zeiogadaria</taxon>
        <taxon>Gadariae</taxon>
        <taxon>Gadiformes</taxon>
        <taxon>Muraenolepidoidei</taxon>
        <taxon>Muraenolepididae</taxon>
        <taxon>Muraenolepis</taxon>
    </lineage>
</organism>
<reference evidence="9" key="1">
    <citation type="submission" date="2022-07" db="EMBL/GenBank/DDBJ databases">
        <title>Chromosome-level genome of Muraenolepis orangiensis.</title>
        <authorList>
            <person name="Kim J."/>
        </authorList>
    </citation>
    <scope>NUCLEOTIDE SEQUENCE</scope>
    <source>
        <strain evidence="9">KU_S4_2022</strain>
        <tissue evidence="9">Muscle</tissue>
    </source>
</reference>
<evidence type="ECO:0000313" key="10">
    <source>
        <dbReference type="Proteomes" id="UP001148018"/>
    </source>
</evidence>
<feature type="signal peptide" evidence="7">
    <location>
        <begin position="1"/>
        <end position="20"/>
    </location>
</feature>
<dbReference type="GO" id="GO:0005581">
    <property type="term" value="C:collagen trimer"/>
    <property type="evidence" value="ECO:0007669"/>
    <property type="project" value="UniProtKB-KW"/>
</dbReference>
<dbReference type="OrthoDB" id="6138508at2759"/>
<keyword evidence="3" id="KW-0272">Extracellular matrix</keyword>
<dbReference type="SMART" id="SM00110">
    <property type="entry name" value="C1Q"/>
    <property type="match status" value="1"/>
</dbReference>
<dbReference type="InterPro" id="IPR008983">
    <property type="entry name" value="Tumour_necrosis_fac-like_dom"/>
</dbReference>
<evidence type="ECO:0000256" key="4">
    <source>
        <dbReference type="ARBA" id="ARBA00022729"/>
    </source>
</evidence>
<comment type="caution">
    <text evidence="9">The sequence shown here is derived from an EMBL/GenBank/DDBJ whole genome shotgun (WGS) entry which is preliminary data.</text>
</comment>
<evidence type="ECO:0000256" key="7">
    <source>
        <dbReference type="SAM" id="SignalP"/>
    </source>
</evidence>
<dbReference type="FunFam" id="2.60.120.40:FF:000029">
    <property type="entry name" value="Complement C1q tumor necrosis factor-related protein 1"/>
    <property type="match status" value="1"/>
</dbReference>
<name>A0A9Q0IJQ8_9TELE</name>
<sequence>MRSVSMLLHVLLALPCLVASVRPPAPCRRCCDDLDPAEGSADHTDRAGLNQEPQVRTYINMTILKGDQGDRGDRGTPGKAGAKGPSGSPGPLGPQGIKGEAGLPGDPCKTHDAAFSVGRRKALHSLELYQALVFDTEFVNLHGHFDMFRGRFRCHVPGVYFFNINVHTWNFKETYLHVMRNEAEQAIVYSQPSERSIMQSQSVMLELGLGDEVWIRLYKRERENAVYSDNVDVYITFNGYLVKSSVE</sequence>
<keyword evidence="2" id="KW-0964">Secreted</keyword>
<dbReference type="EMBL" id="JANIIK010000047">
    <property type="protein sequence ID" value="KAJ3600520.1"/>
    <property type="molecule type" value="Genomic_DNA"/>
</dbReference>
<dbReference type="PROSITE" id="PS50871">
    <property type="entry name" value="C1Q"/>
    <property type="match status" value="1"/>
</dbReference>
<evidence type="ECO:0000256" key="2">
    <source>
        <dbReference type="ARBA" id="ARBA00022525"/>
    </source>
</evidence>
<dbReference type="PRINTS" id="PR00007">
    <property type="entry name" value="COMPLEMNTC1Q"/>
</dbReference>
<dbReference type="Proteomes" id="UP001148018">
    <property type="component" value="Unassembled WGS sequence"/>
</dbReference>
<evidence type="ECO:0000256" key="5">
    <source>
        <dbReference type="ARBA" id="ARBA00023119"/>
    </source>
</evidence>
<feature type="compositionally biased region" description="Low complexity" evidence="6">
    <location>
        <begin position="77"/>
        <end position="86"/>
    </location>
</feature>
<dbReference type="AlphaFoldDB" id="A0A9Q0IJQ8"/>
<gene>
    <name evidence="9" type="ORF">NHX12_031501</name>
</gene>
<feature type="region of interest" description="Disordered" evidence="6">
    <location>
        <begin position="63"/>
        <end position="104"/>
    </location>
</feature>
<dbReference type="InterPro" id="IPR050392">
    <property type="entry name" value="Collagen/C1q_domain"/>
</dbReference>
<dbReference type="Pfam" id="PF01391">
    <property type="entry name" value="Collagen"/>
    <property type="match status" value="1"/>
</dbReference>
<evidence type="ECO:0000256" key="1">
    <source>
        <dbReference type="ARBA" id="ARBA00004498"/>
    </source>
</evidence>
<dbReference type="Pfam" id="PF00386">
    <property type="entry name" value="C1q"/>
    <property type="match status" value="1"/>
</dbReference>
<dbReference type="InterPro" id="IPR008160">
    <property type="entry name" value="Collagen"/>
</dbReference>
<keyword evidence="4 7" id="KW-0732">Signal</keyword>
<feature type="domain" description="C1q" evidence="8">
    <location>
        <begin position="108"/>
        <end position="247"/>
    </location>
</feature>
<feature type="chain" id="PRO_5040486385" description="C1q domain-containing protein" evidence="7">
    <location>
        <begin position="21"/>
        <end position="247"/>
    </location>
</feature>
<keyword evidence="5" id="KW-0176">Collagen</keyword>
<dbReference type="PANTHER" id="PTHR15427:SF52">
    <property type="entry name" value="C1Q DOMAIN-CONTAINING PROTEIN"/>
    <property type="match status" value="1"/>
</dbReference>
<evidence type="ECO:0000256" key="3">
    <source>
        <dbReference type="ARBA" id="ARBA00022530"/>
    </source>
</evidence>